<evidence type="ECO:0000256" key="6">
    <source>
        <dbReference type="SAM" id="MobiDB-lite"/>
    </source>
</evidence>
<dbReference type="RefSeq" id="WP_353708058.1">
    <property type="nucleotide sequence ID" value="NZ_CP159290.1"/>
</dbReference>
<dbReference type="AlphaFoldDB" id="A0AAU8G1G7"/>
<dbReference type="InterPro" id="IPR036259">
    <property type="entry name" value="MFS_trans_sf"/>
</dbReference>
<feature type="transmembrane region" description="Helical" evidence="7">
    <location>
        <begin position="81"/>
        <end position="102"/>
    </location>
</feature>
<dbReference type="SUPFAM" id="SSF103473">
    <property type="entry name" value="MFS general substrate transporter"/>
    <property type="match status" value="1"/>
</dbReference>
<evidence type="ECO:0000259" key="8">
    <source>
        <dbReference type="PROSITE" id="PS50850"/>
    </source>
</evidence>
<keyword evidence="3 7" id="KW-0812">Transmembrane</keyword>
<feature type="transmembrane region" description="Helical" evidence="7">
    <location>
        <begin position="52"/>
        <end position="75"/>
    </location>
</feature>
<sequence length="445" mass="45438">MSATPEPTATTRPAPADAPEVAPESRTATAPAAGRDDAPDPRAALRSRPFRLLSVAWGFTNFADSVLAIILAVWVKDLTGSNGAAGLVFAALGLPALASPLLGQLADRVSRRRMLVVTYLVGAVSLLALLAVRGPEQVWLVFVVTVIYSAVGFATAAAQAGLVRDMLPDEAIAPANGRLTTIDQVFRLLMPVVGAGAYALAGAWPLVVAASVAFAVSGTVIGRIRIVETPPTPAAEREPYLAEMTAGFRHLVRTAPLGVLTLAMLVAFAGVGLLNAVSLAIIEDGLGLAPELLGPVSSVQALTAIVAGLTAARLVARWGAQRLVALGLLVLALGIVPATGTNVVAIVFGMGAVGLGATWSIVGFVTERQLRTPPGLQGRVAAASLLLVNVPQLVLTVVGAALVGAVDYRALLVVTVVGILVAAVVSLRGHRSTGEPADESPLSAR</sequence>
<dbReference type="PANTHER" id="PTHR23513:SF6">
    <property type="entry name" value="MAJOR FACILITATOR SUPERFAMILY ASSOCIATED DOMAIN-CONTAINING PROTEIN"/>
    <property type="match status" value="1"/>
</dbReference>
<feature type="transmembrane region" description="Helical" evidence="7">
    <location>
        <begin position="346"/>
        <end position="366"/>
    </location>
</feature>
<dbReference type="Gene3D" id="1.20.1250.20">
    <property type="entry name" value="MFS general substrate transporter like domains"/>
    <property type="match status" value="1"/>
</dbReference>
<comment type="subcellular location">
    <subcellularLocation>
        <location evidence="1">Cell membrane</location>
        <topology evidence="1">Multi-pass membrane protein</topology>
    </subcellularLocation>
</comment>
<reference evidence="9" key="1">
    <citation type="submission" date="2024-06" db="EMBL/GenBank/DDBJ databases">
        <title>Complete genome sequence of the cellulolytic actinobacterium, Cellulosimicrobium ES-005.</title>
        <authorList>
            <person name="Matthews C.T."/>
            <person name="Underwood K.D."/>
            <person name="Ghanchi K.M."/>
            <person name="Fields S.D."/>
            <person name="Gardner S.G."/>
        </authorList>
    </citation>
    <scope>NUCLEOTIDE SEQUENCE</scope>
    <source>
        <strain evidence="9">ES-005</strain>
    </source>
</reference>
<dbReference type="InterPro" id="IPR011701">
    <property type="entry name" value="MFS"/>
</dbReference>
<dbReference type="EMBL" id="CP159290">
    <property type="protein sequence ID" value="XCH29995.1"/>
    <property type="molecule type" value="Genomic_DNA"/>
</dbReference>
<feature type="region of interest" description="Disordered" evidence="6">
    <location>
        <begin position="1"/>
        <end position="42"/>
    </location>
</feature>
<gene>
    <name evidence="9" type="ORF">ABRQ22_20995</name>
</gene>
<evidence type="ECO:0000256" key="5">
    <source>
        <dbReference type="ARBA" id="ARBA00023136"/>
    </source>
</evidence>
<dbReference type="PROSITE" id="PS50850">
    <property type="entry name" value="MFS"/>
    <property type="match status" value="1"/>
</dbReference>
<feature type="transmembrane region" description="Helical" evidence="7">
    <location>
        <begin position="323"/>
        <end position="340"/>
    </location>
</feature>
<feature type="transmembrane region" description="Helical" evidence="7">
    <location>
        <begin position="408"/>
        <end position="427"/>
    </location>
</feature>
<accession>A0AAU8G1G7</accession>
<feature type="transmembrane region" description="Helical" evidence="7">
    <location>
        <begin position="257"/>
        <end position="282"/>
    </location>
</feature>
<feature type="transmembrane region" description="Helical" evidence="7">
    <location>
        <begin position="294"/>
        <end position="316"/>
    </location>
</feature>
<keyword evidence="4 7" id="KW-1133">Transmembrane helix</keyword>
<keyword evidence="2" id="KW-1003">Cell membrane</keyword>
<dbReference type="Pfam" id="PF07690">
    <property type="entry name" value="MFS_1"/>
    <property type="match status" value="1"/>
</dbReference>
<feature type="transmembrane region" description="Helical" evidence="7">
    <location>
        <begin position="378"/>
        <end position="402"/>
    </location>
</feature>
<feature type="domain" description="Major facilitator superfamily (MFS) profile" evidence="8">
    <location>
        <begin position="49"/>
        <end position="433"/>
    </location>
</feature>
<organism evidence="9">
    <name type="scientific">Cellulosimicrobium sp. ES-005</name>
    <dbReference type="NCBI Taxonomy" id="3163031"/>
    <lineage>
        <taxon>Bacteria</taxon>
        <taxon>Bacillati</taxon>
        <taxon>Actinomycetota</taxon>
        <taxon>Actinomycetes</taxon>
        <taxon>Micrococcales</taxon>
        <taxon>Promicromonosporaceae</taxon>
        <taxon>Cellulosimicrobium</taxon>
    </lineage>
</organism>
<dbReference type="CDD" id="cd06173">
    <property type="entry name" value="MFS_MefA_like"/>
    <property type="match status" value="1"/>
</dbReference>
<feature type="transmembrane region" description="Helical" evidence="7">
    <location>
        <begin position="114"/>
        <end position="132"/>
    </location>
</feature>
<evidence type="ECO:0000256" key="3">
    <source>
        <dbReference type="ARBA" id="ARBA00022692"/>
    </source>
</evidence>
<dbReference type="PANTHER" id="PTHR23513">
    <property type="entry name" value="INTEGRAL MEMBRANE EFFLUX PROTEIN-RELATED"/>
    <property type="match status" value="1"/>
</dbReference>
<proteinExistence type="predicted"/>
<keyword evidence="5 7" id="KW-0472">Membrane</keyword>
<evidence type="ECO:0000256" key="4">
    <source>
        <dbReference type="ARBA" id="ARBA00022989"/>
    </source>
</evidence>
<dbReference type="GO" id="GO:0005886">
    <property type="term" value="C:plasma membrane"/>
    <property type="evidence" value="ECO:0007669"/>
    <property type="project" value="UniProtKB-SubCell"/>
</dbReference>
<evidence type="ECO:0000256" key="2">
    <source>
        <dbReference type="ARBA" id="ARBA00022475"/>
    </source>
</evidence>
<evidence type="ECO:0000256" key="1">
    <source>
        <dbReference type="ARBA" id="ARBA00004651"/>
    </source>
</evidence>
<dbReference type="InterPro" id="IPR020846">
    <property type="entry name" value="MFS_dom"/>
</dbReference>
<dbReference type="GO" id="GO:0022857">
    <property type="term" value="F:transmembrane transporter activity"/>
    <property type="evidence" value="ECO:0007669"/>
    <property type="project" value="InterPro"/>
</dbReference>
<feature type="transmembrane region" description="Helical" evidence="7">
    <location>
        <begin position="138"/>
        <end position="158"/>
    </location>
</feature>
<feature type="compositionally biased region" description="Low complexity" evidence="6">
    <location>
        <begin position="1"/>
        <end position="33"/>
    </location>
</feature>
<evidence type="ECO:0000313" key="9">
    <source>
        <dbReference type="EMBL" id="XCH29995.1"/>
    </source>
</evidence>
<name>A0AAU8G1G7_9MICO</name>
<evidence type="ECO:0000256" key="7">
    <source>
        <dbReference type="SAM" id="Phobius"/>
    </source>
</evidence>
<protein>
    <submittedName>
        <fullName evidence="9">MFS transporter</fullName>
    </submittedName>
</protein>